<keyword evidence="6 8" id="KW-0496">Mitochondrion</keyword>
<comment type="subunit">
    <text evidence="8">Component of the TIM23 complex.</text>
</comment>
<organism evidence="10">
    <name type="scientific">Capitella teleta</name>
    <name type="common">Polychaete worm</name>
    <dbReference type="NCBI Taxonomy" id="283909"/>
    <lineage>
        <taxon>Eukaryota</taxon>
        <taxon>Metazoa</taxon>
        <taxon>Spiralia</taxon>
        <taxon>Lophotrochozoa</taxon>
        <taxon>Annelida</taxon>
        <taxon>Polychaeta</taxon>
        <taxon>Sedentaria</taxon>
        <taxon>Scolecida</taxon>
        <taxon>Capitellidae</taxon>
        <taxon>Capitella</taxon>
    </lineage>
</organism>
<keyword evidence="3 8" id="KW-0812">Transmembrane</keyword>
<name>R7V861_CAPTE</name>
<evidence type="ECO:0000313" key="10">
    <source>
        <dbReference type="EMBL" id="ELU14709.1"/>
    </source>
</evidence>
<keyword evidence="8" id="KW-0653">Protein transport</keyword>
<dbReference type="HOGENOM" id="CLU_099476_1_0_1"/>
<sequence>MGILILASRGCVRLSSSSTPLLHVRPQTTAILHNLKNSHNRNAVFRNSVVGVNCIQQRFYSPQAQQKPQSSGASLAESKERPTGEMTIGAKVARAGKDAAYGSVVFVGIGVTLIMFYAIGRELLSGNSESGLYGRAFKIVKNNDDVYVAMGHPLKAYGETNRRGRRRHVQSVDFVDQEGIKHTRMKFYIEGPSGKAEVHLEAKHEKGGSDFRYIFVDAPNQRKPIIVLDNR</sequence>
<accession>R7V861</accession>
<dbReference type="PANTHER" id="PTHR13032:SF6">
    <property type="entry name" value="MITOCHONDRIAL IMPORT INNER MEMBRANE TRANSLOCASE SUBUNIT TIM21"/>
    <property type="match status" value="1"/>
</dbReference>
<dbReference type="InterPro" id="IPR038552">
    <property type="entry name" value="Tim21_IMS_sf"/>
</dbReference>
<evidence type="ECO:0000313" key="11">
    <source>
        <dbReference type="EnsemblMetazoa" id="CapteP176959"/>
    </source>
</evidence>
<keyword evidence="4" id="KW-0809">Transit peptide</keyword>
<dbReference type="PANTHER" id="PTHR13032">
    <property type="entry name" value="MITOCHONDRIAL IMPORT INNER MEMBRANE TRANSLOCASE SUBUNIT TIM21"/>
    <property type="match status" value="1"/>
</dbReference>
<dbReference type="GO" id="GO:0030150">
    <property type="term" value="P:protein import into mitochondrial matrix"/>
    <property type="evidence" value="ECO:0007669"/>
    <property type="project" value="UniProtKB-UniRule"/>
</dbReference>
<dbReference type="FunCoup" id="R7V861">
    <property type="interactions" value="1142"/>
</dbReference>
<dbReference type="Pfam" id="PF08294">
    <property type="entry name" value="TIM21"/>
    <property type="match status" value="1"/>
</dbReference>
<reference evidence="12" key="1">
    <citation type="submission" date="2012-12" db="EMBL/GenBank/DDBJ databases">
        <authorList>
            <person name="Hellsten U."/>
            <person name="Grimwood J."/>
            <person name="Chapman J.A."/>
            <person name="Shapiro H."/>
            <person name="Aerts A."/>
            <person name="Otillar R.P."/>
            <person name="Terry A.Y."/>
            <person name="Boore J.L."/>
            <person name="Simakov O."/>
            <person name="Marletaz F."/>
            <person name="Cho S.-J."/>
            <person name="Edsinger-Gonzales E."/>
            <person name="Havlak P."/>
            <person name="Kuo D.-H."/>
            <person name="Larsson T."/>
            <person name="Lv J."/>
            <person name="Arendt D."/>
            <person name="Savage R."/>
            <person name="Osoegawa K."/>
            <person name="de Jong P."/>
            <person name="Lindberg D.R."/>
            <person name="Seaver E.C."/>
            <person name="Weisblat D.A."/>
            <person name="Putnam N.H."/>
            <person name="Grigoriev I.V."/>
            <person name="Rokhsar D.S."/>
        </authorList>
    </citation>
    <scope>NUCLEOTIDE SEQUENCE</scope>
    <source>
        <strain evidence="12">I ESC-2004</strain>
    </source>
</reference>
<reference evidence="11" key="3">
    <citation type="submission" date="2015-06" db="UniProtKB">
        <authorList>
            <consortium name="EnsemblMetazoa"/>
        </authorList>
    </citation>
    <scope>IDENTIFICATION</scope>
</reference>
<evidence type="ECO:0000256" key="1">
    <source>
        <dbReference type="ARBA" id="ARBA00004304"/>
    </source>
</evidence>
<evidence type="ECO:0000256" key="5">
    <source>
        <dbReference type="ARBA" id="ARBA00022989"/>
    </source>
</evidence>
<proteinExistence type="inferred from homology"/>
<reference evidence="10 12" key="2">
    <citation type="journal article" date="2013" name="Nature">
        <title>Insights into bilaterian evolution from three spiralian genomes.</title>
        <authorList>
            <person name="Simakov O."/>
            <person name="Marletaz F."/>
            <person name="Cho S.J."/>
            <person name="Edsinger-Gonzales E."/>
            <person name="Havlak P."/>
            <person name="Hellsten U."/>
            <person name="Kuo D.H."/>
            <person name="Larsson T."/>
            <person name="Lv J."/>
            <person name="Arendt D."/>
            <person name="Savage R."/>
            <person name="Osoegawa K."/>
            <person name="de Jong P."/>
            <person name="Grimwood J."/>
            <person name="Chapman J.A."/>
            <person name="Shapiro H."/>
            <person name="Aerts A."/>
            <person name="Otillar R.P."/>
            <person name="Terry A.Y."/>
            <person name="Boore J.L."/>
            <person name="Grigoriev I.V."/>
            <person name="Lindberg D.R."/>
            <person name="Seaver E.C."/>
            <person name="Weisblat D.A."/>
            <person name="Putnam N.H."/>
            <person name="Rokhsar D.S."/>
        </authorList>
    </citation>
    <scope>NUCLEOTIDE SEQUENCE</scope>
    <source>
        <strain evidence="10 12">I ESC-2004</strain>
    </source>
</reference>
<evidence type="ECO:0000256" key="3">
    <source>
        <dbReference type="ARBA" id="ARBA00022692"/>
    </source>
</evidence>
<evidence type="ECO:0000256" key="9">
    <source>
        <dbReference type="SAM" id="MobiDB-lite"/>
    </source>
</evidence>
<feature type="region of interest" description="Disordered" evidence="9">
    <location>
        <begin position="63"/>
        <end position="82"/>
    </location>
</feature>
<evidence type="ECO:0000256" key="8">
    <source>
        <dbReference type="RuleBase" id="RU367142"/>
    </source>
</evidence>
<comment type="function">
    <text evidence="8">Essential component of the TIM23 complex, a complex that mediates the translocation of transit peptide-containing proteins across the mitochondrial inner membrane.</text>
</comment>
<evidence type="ECO:0000256" key="6">
    <source>
        <dbReference type="ARBA" id="ARBA00023128"/>
    </source>
</evidence>
<keyword evidence="5 8" id="KW-1133">Transmembrane helix</keyword>
<keyword evidence="12" id="KW-1185">Reference proteome</keyword>
<keyword evidence="8" id="KW-0999">Mitochondrion inner membrane</keyword>
<dbReference type="Proteomes" id="UP000014760">
    <property type="component" value="Unassembled WGS sequence"/>
</dbReference>
<dbReference type="OMA" id="WRFLYVE"/>
<evidence type="ECO:0000256" key="2">
    <source>
        <dbReference type="ARBA" id="ARBA00010867"/>
    </source>
</evidence>
<dbReference type="EMBL" id="KB294357">
    <property type="protein sequence ID" value="ELU14709.1"/>
    <property type="molecule type" value="Genomic_DNA"/>
</dbReference>
<evidence type="ECO:0000256" key="4">
    <source>
        <dbReference type="ARBA" id="ARBA00022946"/>
    </source>
</evidence>
<keyword evidence="8" id="KW-0813">Transport</keyword>
<dbReference type="AlphaFoldDB" id="R7V861"/>
<feature type="compositionally biased region" description="Polar residues" evidence="9">
    <location>
        <begin position="63"/>
        <end position="73"/>
    </location>
</feature>
<gene>
    <name evidence="10" type="ORF">CAPTEDRAFT_176959</name>
</gene>
<dbReference type="Gene3D" id="3.10.450.320">
    <property type="entry name" value="Mitochondrial import inner membrane translocase subunit Tim21"/>
    <property type="match status" value="1"/>
</dbReference>
<evidence type="ECO:0000256" key="7">
    <source>
        <dbReference type="ARBA" id="ARBA00023136"/>
    </source>
</evidence>
<dbReference type="STRING" id="283909.R7V861"/>
<keyword evidence="8" id="KW-0811">Translocation</keyword>
<keyword evidence="7 8" id="KW-0472">Membrane</keyword>
<dbReference type="OrthoDB" id="436405at2759"/>
<feature type="transmembrane region" description="Helical" evidence="8">
    <location>
        <begin position="99"/>
        <end position="119"/>
    </location>
</feature>
<comment type="subcellular location">
    <subcellularLocation>
        <location evidence="8">Mitochondrion inner membrane</location>
        <topology evidence="8">Single-pass membrane protein</topology>
    </subcellularLocation>
    <subcellularLocation>
        <location evidence="1">Mitochondrion membrane</location>
        <topology evidence="1">Single-pass membrane protein</topology>
    </subcellularLocation>
</comment>
<dbReference type="EMBL" id="AMQN01004786">
    <property type="status" value="NOT_ANNOTATED_CDS"/>
    <property type="molecule type" value="Genomic_DNA"/>
</dbReference>
<dbReference type="InterPro" id="IPR013261">
    <property type="entry name" value="Tim21"/>
</dbReference>
<protein>
    <recommendedName>
        <fullName evidence="8">Mitochondrial import inner membrane translocase subunit Tim21</fullName>
    </recommendedName>
</protein>
<dbReference type="GO" id="GO:0005744">
    <property type="term" value="C:TIM23 mitochondrial import inner membrane translocase complex"/>
    <property type="evidence" value="ECO:0007669"/>
    <property type="project" value="UniProtKB-UniRule"/>
</dbReference>
<comment type="similarity">
    <text evidence="2 8">Belongs to the TIM21 family.</text>
</comment>
<evidence type="ECO:0000313" key="12">
    <source>
        <dbReference type="Proteomes" id="UP000014760"/>
    </source>
</evidence>
<dbReference type="EnsemblMetazoa" id="CapteT176959">
    <property type="protein sequence ID" value="CapteP176959"/>
    <property type="gene ID" value="CapteG176959"/>
</dbReference>